<reference evidence="3" key="1">
    <citation type="journal article" date="2020" name="Nature">
        <title>Giant virus diversity and host interactions through global metagenomics.</title>
        <authorList>
            <person name="Schulz F."/>
            <person name="Roux S."/>
            <person name="Paez-Espino D."/>
            <person name="Jungbluth S."/>
            <person name="Walsh D.A."/>
            <person name="Denef V.J."/>
            <person name="McMahon K.D."/>
            <person name="Konstantinidis K.T."/>
            <person name="Eloe-Fadrosh E.A."/>
            <person name="Kyrpides N.C."/>
            <person name="Woyke T."/>
        </authorList>
    </citation>
    <scope>NUCLEOTIDE SEQUENCE</scope>
    <source>
        <strain evidence="3">GVMAG-M-3300017989-17</strain>
    </source>
</reference>
<feature type="region of interest" description="Disordered" evidence="1">
    <location>
        <begin position="1"/>
        <end position="26"/>
    </location>
</feature>
<protein>
    <submittedName>
        <fullName evidence="3">Uncharacterized protein</fullName>
    </submittedName>
</protein>
<evidence type="ECO:0000256" key="1">
    <source>
        <dbReference type="SAM" id="MobiDB-lite"/>
    </source>
</evidence>
<evidence type="ECO:0000313" key="3">
    <source>
        <dbReference type="EMBL" id="QHS93228.1"/>
    </source>
</evidence>
<feature type="transmembrane region" description="Helical" evidence="2">
    <location>
        <begin position="36"/>
        <end position="56"/>
    </location>
</feature>
<keyword evidence="2" id="KW-0812">Transmembrane</keyword>
<keyword evidence="2" id="KW-0472">Membrane</keyword>
<name>A0A6C0BPB6_9ZZZZ</name>
<feature type="compositionally biased region" description="Polar residues" evidence="1">
    <location>
        <begin position="11"/>
        <end position="26"/>
    </location>
</feature>
<accession>A0A6C0BPB6</accession>
<evidence type="ECO:0000256" key="2">
    <source>
        <dbReference type="SAM" id="Phobius"/>
    </source>
</evidence>
<keyword evidence="2" id="KW-1133">Transmembrane helix</keyword>
<dbReference type="EMBL" id="MN739201">
    <property type="protein sequence ID" value="QHS93228.1"/>
    <property type="molecule type" value="Genomic_DNA"/>
</dbReference>
<proteinExistence type="predicted"/>
<dbReference type="AlphaFoldDB" id="A0A6C0BPB6"/>
<sequence length="81" mass="8820">MSAAGEESVLQVEQQPNGTLSTTVEQPAQTRGFPTWAIILIAILGAASVLSVLGYMMHRGGKKVRAARARRGLMEHERLFQ</sequence>
<organism evidence="3">
    <name type="scientific">viral metagenome</name>
    <dbReference type="NCBI Taxonomy" id="1070528"/>
    <lineage>
        <taxon>unclassified sequences</taxon>
        <taxon>metagenomes</taxon>
        <taxon>organismal metagenomes</taxon>
    </lineage>
</organism>